<feature type="signal peptide" evidence="4">
    <location>
        <begin position="1"/>
        <end position="26"/>
    </location>
</feature>
<sequence>MKKRQAMAVMTAAVLLAAGTAMTSHAAEKEYQIYVSNNYDTQNVSADDNDDEKVHPLAPDVYSDDYEIIDGPSWSKGLLSWTPGKTVTGTIYVDLDSSSAESIGKNRTGMVMADGEDNEVELTSVERYKGSKYEGDNIYKIKFSYQVAAQLGDTTWAGWDSANPTLARWNGVKYANTYRVVLYDDQGSVVTQTVENATSYDFSQFMTKDRVNYYFEVTAIARNGDQRDYLKDGGPVSSLGSASNNPGITDGTWGDYQQGRRFTRADGTNPAGCWERILGKWYYFNAGGYAVTGWNEIDGTWYYMYEDGAMAAGTTTPDGYVVDGSGAWVQ</sequence>
<feature type="repeat" description="Cell wall-binding" evidence="2">
    <location>
        <begin position="291"/>
        <end position="310"/>
    </location>
</feature>
<gene>
    <name evidence="5" type="ORF">SAMN05216313_11886</name>
</gene>
<accession>A0A1I0I120</accession>
<evidence type="ECO:0000256" key="4">
    <source>
        <dbReference type="SAM" id="SignalP"/>
    </source>
</evidence>
<evidence type="ECO:0000256" key="1">
    <source>
        <dbReference type="ARBA" id="ARBA00022737"/>
    </source>
</evidence>
<evidence type="ECO:0000313" key="5">
    <source>
        <dbReference type="EMBL" id="SET89416.1"/>
    </source>
</evidence>
<dbReference type="AlphaFoldDB" id="A0A1I0I120"/>
<dbReference type="EMBL" id="FOIM01000018">
    <property type="protein sequence ID" value="SET89416.1"/>
    <property type="molecule type" value="Genomic_DNA"/>
</dbReference>
<organism evidence="5 6">
    <name type="scientific">Enterocloster lavalensis</name>
    <dbReference type="NCBI Taxonomy" id="460384"/>
    <lineage>
        <taxon>Bacteria</taxon>
        <taxon>Bacillati</taxon>
        <taxon>Bacillota</taxon>
        <taxon>Clostridia</taxon>
        <taxon>Lachnospirales</taxon>
        <taxon>Lachnospiraceae</taxon>
        <taxon>Enterocloster</taxon>
    </lineage>
</organism>
<dbReference type="Proteomes" id="UP000198508">
    <property type="component" value="Unassembled WGS sequence"/>
</dbReference>
<dbReference type="PROSITE" id="PS51170">
    <property type="entry name" value="CW"/>
    <property type="match status" value="1"/>
</dbReference>
<dbReference type="Pfam" id="PF19127">
    <property type="entry name" value="Choline_bind_3"/>
    <property type="match status" value="1"/>
</dbReference>
<keyword evidence="1" id="KW-0677">Repeat</keyword>
<keyword evidence="4" id="KW-0732">Signal</keyword>
<dbReference type="InterPro" id="IPR018337">
    <property type="entry name" value="Cell_wall/Cho-bd_repeat"/>
</dbReference>
<protein>
    <submittedName>
        <fullName evidence="5">Putative cell wall binding repeat-containing protein</fullName>
    </submittedName>
</protein>
<feature type="compositionally biased region" description="Polar residues" evidence="3">
    <location>
        <begin position="238"/>
        <end position="247"/>
    </location>
</feature>
<feature type="chain" id="PRO_5011446445" evidence="4">
    <location>
        <begin position="27"/>
        <end position="330"/>
    </location>
</feature>
<name>A0A1I0I120_9FIRM</name>
<evidence type="ECO:0000313" key="6">
    <source>
        <dbReference type="Proteomes" id="UP000198508"/>
    </source>
</evidence>
<proteinExistence type="predicted"/>
<dbReference type="RefSeq" id="WP_092366148.1">
    <property type="nucleotide sequence ID" value="NZ_DAINWJ010000321.1"/>
</dbReference>
<dbReference type="Gene3D" id="2.10.270.10">
    <property type="entry name" value="Cholin Binding"/>
    <property type="match status" value="1"/>
</dbReference>
<reference evidence="6" key="1">
    <citation type="submission" date="2016-10" db="EMBL/GenBank/DDBJ databases">
        <authorList>
            <person name="Varghese N."/>
            <person name="Submissions S."/>
        </authorList>
    </citation>
    <scope>NUCLEOTIDE SEQUENCE [LARGE SCALE GENOMIC DNA]</scope>
    <source>
        <strain evidence="6">NLAE-zl-G277</strain>
    </source>
</reference>
<evidence type="ECO:0000256" key="3">
    <source>
        <dbReference type="SAM" id="MobiDB-lite"/>
    </source>
</evidence>
<evidence type="ECO:0000256" key="2">
    <source>
        <dbReference type="PROSITE-ProRule" id="PRU00591"/>
    </source>
</evidence>
<dbReference type="SUPFAM" id="SSF69360">
    <property type="entry name" value="Cell wall binding repeat"/>
    <property type="match status" value="1"/>
</dbReference>
<keyword evidence="6" id="KW-1185">Reference proteome</keyword>
<dbReference type="STRING" id="460384.SAMN05216313_11886"/>
<feature type="region of interest" description="Disordered" evidence="3">
    <location>
        <begin position="233"/>
        <end position="253"/>
    </location>
</feature>